<dbReference type="OrthoDB" id="9765776at2"/>
<gene>
    <name evidence="8" type="ORF">FNB15_18450</name>
</gene>
<sequence length="612" mass="65445">MFQFSTSPSANDLRAQFAAINRAQAIIEFTLDGKILTANENFLSAIGYSLVEIQGQHHGMFVTPEYRASAEYKAFWARLARGEYESAQYMRIAKGGREIWIQASYNPIFDKRGRPYKVVKFATDITEQKLTMANYEGQLSAIGKSQAVIEFRLDGTILTANPNFLSCMGYSLDEVKGRHHSMFAPPGVSESAEYKAFWAKLGRGEFDAGQYRRVGKGGTEVWIQASYNPIMDAAGRPYKVVKYATDITAQTKAAQMQQLAVRQVGEVVEATKANDLTRRVSLDGKTGDTRALCEGVNDLVVAMSAIIGNLRTTSATIAAASAEISTGSQDLAQRTESQAASLEETAASMHEVTQTVKMNADNAQAANQLASAARDTAEKGGTVVQNAVAAVSEIENSAQKISDIIGLIDEIAFQTNLLALNASVEAARAGEAGKGFAVVAQEVRALAQRSANASKDIKALIQTSNSQVKTGATLVNQAGQSLTEIVGAIKKVSDIVAEIAAASREQSSGLEQINTAIASMDEMTQRNGALVEETSASAQSLSNQAQDLAGLVQRYRLDDSVSPAPAPAARPKTTVLTVKSNGAARPTVTPRPALKVVPQQPKTANAGEWEEF</sequence>
<evidence type="ECO:0000256" key="5">
    <source>
        <dbReference type="SAM" id="MobiDB-lite"/>
    </source>
</evidence>
<dbReference type="Proteomes" id="UP000317496">
    <property type="component" value="Chromosome"/>
</dbReference>
<dbReference type="KEGG" id="fer:FNB15_18450"/>
<feature type="domain" description="PAC" evidence="7">
    <location>
        <begin position="207"/>
        <end position="259"/>
    </location>
</feature>
<dbReference type="FunFam" id="1.10.287.950:FF:000001">
    <property type="entry name" value="Methyl-accepting chemotaxis sensory transducer"/>
    <property type="match status" value="1"/>
</dbReference>
<evidence type="ECO:0000256" key="1">
    <source>
        <dbReference type="ARBA" id="ARBA00004370"/>
    </source>
</evidence>
<dbReference type="PROSITE" id="PS50113">
    <property type="entry name" value="PAC"/>
    <property type="match status" value="2"/>
</dbReference>
<dbReference type="InterPro" id="IPR004090">
    <property type="entry name" value="Chemotax_Me-accpt_rcpt"/>
</dbReference>
<keyword evidence="2" id="KW-0145">Chemotaxis</keyword>
<accession>A0A516H619</accession>
<feature type="domain" description="Methyl-accepting transducer" evidence="6">
    <location>
        <begin position="313"/>
        <end position="542"/>
    </location>
</feature>
<evidence type="ECO:0000259" key="6">
    <source>
        <dbReference type="PROSITE" id="PS50111"/>
    </source>
</evidence>
<dbReference type="PANTHER" id="PTHR43531">
    <property type="entry name" value="PROTEIN ICFG"/>
    <property type="match status" value="1"/>
</dbReference>
<dbReference type="CDD" id="cd00130">
    <property type="entry name" value="PAS"/>
    <property type="match status" value="2"/>
</dbReference>
<keyword evidence="9" id="KW-1185">Reference proteome</keyword>
<proteinExistence type="inferred from homology"/>
<dbReference type="InterPro" id="IPR051310">
    <property type="entry name" value="MCP_chemotaxis"/>
</dbReference>
<dbReference type="RefSeq" id="WP_144258126.1">
    <property type="nucleotide sequence ID" value="NZ_CP041636.1"/>
</dbReference>
<dbReference type="EMBL" id="CP041636">
    <property type="protein sequence ID" value="QDO99130.1"/>
    <property type="molecule type" value="Genomic_DNA"/>
</dbReference>
<dbReference type="NCBIfam" id="TIGR00229">
    <property type="entry name" value="sensory_box"/>
    <property type="match status" value="2"/>
</dbReference>
<dbReference type="InterPro" id="IPR000014">
    <property type="entry name" value="PAS"/>
</dbReference>
<protein>
    <submittedName>
        <fullName evidence="8">PAS domain S-box protein</fullName>
    </submittedName>
</protein>
<dbReference type="SUPFAM" id="SSF58104">
    <property type="entry name" value="Methyl-accepting chemotaxis protein (MCP) signaling domain"/>
    <property type="match status" value="1"/>
</dbReference>
<dbReference type="GO" id="GO:0006935">
    <property type="term" value="P:chemotaxis"/>
    <property type="evidence" value="ECO:0007669"/>
    <property type="project" value="UniProtKB-KW"/>
</dbReference>
<evidence type="ECO:0000256" key="3">
    <source>
        <dbReference type="ARBA" id="ARBA00029447"/>
    </source>
</evidence>
<evidence type="ECO:0000259" key="7">
    <source>
        <dbReference type="PROSITE" id="PS50113"/>
    </source>
</evidence>
<dbReference type="Pfam" id="PF08447">
    <property type="entry name" value="PAS_3"/>
    <property type="match status" value="2"/>
</dbReference>
<evidence type="ECO:0000313" key="9">
    <source>
        <dbReference type="Proteomes" id="UP000317496"/>
    </source>
</evidence>
<dbReference type="GO" id="GO:0016020">
    <property type="term" value="C:membrane"/>
    <property type="evidence" value="ECO:0007669"/>
    <property type="project" value="UniProtKB-SubCell"/>
</dbReference>
<dbReference type="SMART" id="SM00091">
    <property type="entry name" value="PAS"/>
    <property type="match status" value="2"/>
</dbReference>
<dbReference type="InterPro" id="IPR001610">
    <property type="entry name" value="PAC"/>
</dbReference>
<reference evidence="8 9" key="1">
    <citation type="submission" date="2019-07" db="EMBL/GenBank/DDBJ databases">
        <title>Genome sequencing for Ferrovibrio sp. K5.</title>
        <authorList>
            <person name="Park S.-J."/>
        </authorList>
    </citation>
    <scope>NUCLEOTIDE SEQUENCE [LARGE SCALE GENOMIC DNA]</scope>
    <source>
        <strain evidence="8 9">K5</strain>
    </source>
</reference>
<dbReference type="GO" id="GO:0007165">
    <property type="term" value="P:signal transduction"/>
    <property type="evidence" value="ECO:0007669"/>
    <property type="project" value="UniProtKB-KW"/>
</dbReference>
<dbReference type="Pfam" id="PF00015">
    <property type="entry name" value="MCPsignal"/>
    <property type="match status" value="1"/>
</dbReference>
<feature type="region of interest" description="Disordered" evidence="5">
    <location>
        <begin position="581"/>
        <end position="612"/>
    </location>
</feature>
<evidence type="ECO:0000313" key="8">
    <source>
        <dbReference type="EMBL" id="QDO99130.1"/>
    </source>
</evidence>
<dbReference type="GO" id="GO:0004888">
    <property type="term" value="F:transmembrane signaling receptor activity"/>
    <property type="evidence" value="ECO:0007669"/>
    <property type="project" value="InterPro"/>
</dbReference>
<dbReference type="SMART" id="SM00086">
    <property type="entry name" value="PAC"/>
    <property type="match status" value="2"/>
</dbReference>
<dbReference type="PROSITE" id="PS50111">
    <property type="entry name" value="CHEMOTAXIS_TRANSDUC_2"/>
    <property type="match status" value="1"/>
</dbReference>
<evidence type="ECO:0000256" key="2">
    <source>
        <dbReference type="ARBA" id="ARBA00022500"/>
    </source>
</evidence>
<dbReference type="InterPro" id="IPR000700">
    <property type="entry name" value="PAS-assoc_C"/>
</dbReference>
<dbReference type="InterPro" id="IPR035965">
    <property type="entry name" value="PAS-like_dom_sf"/>
</dbReference>
<dbReference type="InterPro" id="IPR004089">
    <property type="entry name" value="MCPsignal_dom"/>
</dbReference>
<keyword evidence="4" id="KW-0807">Transducer</keyword>
<dbReference type="SMART" id="SM00283">
    <property type="entry name" value="MA"/>
    <property type="match status" value="1"/>
</dbReference>
<comment type="similarity">
    <text evidence="3">Belongs to the methyl-accepting chemotaxis (MCP) protein family.</text>
</comment>
<evidence type="ECO:0000256" key="4">
    <source>
        <dbReference type="PROSITE-ProRule" id="PRU00284"/>
    </source>
</evidence>
<dbReference type="AlphaFoldDB" id="A0A516H619"/>
<dbReference type="SUPFAM" id="SSF55785">
    <property type="entry name" value="PYP-like sensor domain (PAS domain)"/>
    <property type="match status" value="2"/>
</dbReference>
<name>A0A516H619_9PROT</name>
<feature type="domain" description="PAC" evidence="7">
    <location>
        <begin position="85"/>
        <end position="137"/>
    </location>
</feature>
<dbReference type="PRINTS" id="PR00260">
    <property type="entry name" value="CHEMTRNSDUCR"/>
</dbReference>
<dbReference type="InterPro" id="IPR013655">
    <property type="entry name" value="PAS_fold_3"/>
</dbReference>
<dbReference type="Gene3D" id="3.30.450.20">
    <property type="entry name" value="PAS domain"/>
    <property type="match status" value="2"/>
</dbReference>
<comment type="subcellular location">
    <subcellularLocation>
        <location evidence="1">Membrane</location>
    </subcellularLocation>
</comment>
<dbReference type="Gene3D" id="1.10.287.950">
    <property type="entry name" value="Methyl-accepting chemotaxis protein"/>
    <property type="match status" value="1"/>
</dbReference>
<organism evidence="8 9">
    <name type="scientific">Ferrovibrio terrae</name>
    <dbReference type="NCBI Taxonomy" id="2594003"/>
    <lineage>
        <taxon>Bacteria</taxon>
        <taxon>Pseudomonadati</taxon>
        <taxon>Pseudomonadota</taxon>
        <taxon>Alphaproteobacteria</taxon>
        <taxon>Rhodospirillales</taxon>
        <taxon>Rhodospirillaceae</taxon>
        <taxon>Ferrovibrio</taxon>
    </lineage>
</organism>
<dbReference type="PANTHER" id="PTHR43531:SF11">
    <property type="entry name" value="METHYL-ACCEPTING CHEMOTAXIS PROTEIN 3"/>
    <property type="match status" value="1"/>
</dbReference>
<dbReference type="CDD" id="cd11386">
    <property type="entry name" value="MCP_signal"/>
    <property type="match status" value="1"/>
</dbReference>